<protein>
    <submittedName>
        <fullName evidence="1">Uncharacterized protein</fullName>
    </submittedName>
</protein>
<organism evidence="1 2">
    <name type="scientific">Pistacia integerrima</name>
    <dbReference type="NCBI Taxonomy" id="434235"/>
    <lineage>
        <taxon>Eukaryota</taxon>
        <taxon>Viridiplantae</taxon>
        <taxon>Streptophyta</taxon>
        <taxon>Embryophyta</taxon>
        <taxon>Tracheophyta</taxon>
        <taxon>Spermatophyta</taxon>
        <taxon>Magnoliopsida</taxon>
        <taxon>eudicotyledons</taxon>
        <taxon>Gunneridae</taxon>
        <taxon>Pentapetalae</taxon>
        <taxon>rosids</taxon>
        <taxon>malvids</taxon>
        <taxon>Sapindales</taxon>
        <taxon>Anacardiaceae</taxon>
        <taxon>Pistacia</taxon>
    </lineage>
</organism>
<comment type="caution">
    <text evidence="1">The sequence shown here is derived from an EMBL/GenBank/DDBJ whole genome shotgun (WGS) entry which is preliminary data.</text>
</comment>
<sequence>MVQGRPLLEKKMMNGIDPRLDRFYYIQKEAECLMYAGSLCISPIRLSQNKYLQCLRKQKHMSIPWLSSVLFTRFIQCSNSSNKPAAICQKLKSLRS</sequence>
<accession>A0ACC0X8E7</accession>
<gene>
    <name evidence="1" type="ORF">Pint_21426</name>
</gene>
<proteinExistence type="predicted"/>
<keyword evidence="2" id="KW-1185">Reference proteome</keyword>
<name>A0ACC0X8E7_9ROSI</name>
<dbReference type="EMBL" id="CM047748">
    <property type="protein sequence ID" value="KAJ0013454.1"/>
    <property type="molecule type" value="Genomic_DNA"/>
</dbReference>
<reference evidence="2" key="1">
    <citation type="journal article" date="2023" name="G3 (Bethesda)">
        <title>Genome assembly and association tests identify interacting loci associated with vigor, precocity, and sex in interspecific pistachio rootstocks.</title>
        <authorList>
            <person name="Palmer W."/>
            <person name="Jacygrad E."/>
            <person name="Sagayaradj S."/>
            <person name="Cavanaugh K."/>
            <person name="Han R."/>
            <person name="Bertier L."/>
            <person name="Beede B."/>
            <person name="Kafkas S."/>
            <person name="Golino D."/>
            <person name="Preece J."/>
            <person name="Michelmore R."/>
        </authorList>
    </citation>
    <scope>NUCLEOTIDE SEQUENCE [LARGE SCALE GENOMIC DNA]</scope>
</reference>
<evidence type="ECO:0000313" key="2">
    <source>
        <dbReference type="Proteomes" id="UP001163603"/>
    </source>
</evidence>
<evidence type="ECO:0000313" key="1">
    <source>
        <dbReference type="EMBL" id="KAJ0013454.1"/>
    </source>
</evidence>
<dbReference type="Proteomes" id="UP001163603">
    <property type="component" value="Chromosome 13"/>
</dbReference>